<dbReference type="SUPFAM" id="SSF56112">
    <property type="entry name" value="Protein kinase-like (PK-like)"/>
    <property type="match status" value="1"/>
</dbReference>
<dbReference type="PROSITE" id="PS50011">
    <property type="entry name" value="PROTEIN_KINASE_DOM"/>
    <property type="match status" value="1"/>
</dbReference>
<protein>
    <recommendedName>
        <fullName evidence="1">Protein kinase domain-containing protein</fullName>
    </recommendedName>
</protein>
<organism evidence="2 3">
    <name type="scientific">Diatrype stigma</name>
    <dbReference type="NCBI Taxonomy" id="117547"/>
    <lineage>
        <taxon>Eukaryota</taxon>
        <taxon>Fungi</taxon>
        <taxon>Dikarya</taxon>
        <taxon>Ascomycota</taxon>
        <taxon>Pezizomycotina</taxon>
        <taxon>Sordariomycetes</taxon>
        <taxon>Xylariomycetidae</taxon>
        <taxon>Xylariales</taxon>
        <taxon>Diatrypaceae</taxon>
        <taxon>Diatrype</taxon>
    </lineage>
</organism>
<keyword evidence="3" id="KW-1185">Reference proteome</keyword>
<dbReference type="Proteomes" id="UP001320420">
    <property type="component" value="Unassembled WGS sequence"/>
</dbReference>
<dbReference type="InterPro" id="IPR000719">
    <property type="entry name" value="Prot_kinase_dom"/>
</dbReference>
<gene>
    <name evidence="2" type="ORF">SLS62_011177</name>
</gene>
<name>A0AAN9YEG4_9PEZI</name>
<evidence type="ECO:0000259" key="1">
    <source>
        <dbReference type="PROSITE" id="PS50011"/>
    </source>
</evidence>
<dbReference type="PANTHER" id="PTHR37542:SF1">
    <property type="entry name" value="PRION-INHIBITION AND PROPAGATION HELO DOMAIN-CONTAINING PROTEIN"/>
    <property type="match status" value="1"/>
</dbReference>
<dbReference type="GO" id="GO:0004672">
    <property type="term" value="F:protein kinase activity"/>
    <property type="evidence" value="ECO:0007669"/>
    <property type="project" value="InterPro"/>
</dbReference>
<dbReference type="AlphaFoldDB" id="A0AAN9YEG4"/>
<dbReference type="InterPro" id="IPR011009">
    <property type="entry name" value="Kinase-like_dom_sf"/>
</dbReference>
<sequence length="586" mass="64872">MDAAGLALTAIDICFKYGPLLVKLFESWRDSDTEVAERIAIVENAWAKTREQIIFVESIAPSLDAEHRRVLDNLLAILATKLSLAVTKVQGLLKTKNEGDVRPGFLQLARKVRREKYAFAKASLDEVIRDMEDWQRRFDPSWYLIVRVASPLVDRELNRVVQGNTSPSSQSTAAVGVAVRPGQRSGLSGVPGNSEQAALFTADGVRDALRPNPQHRISIFLPQQDLETINIRYSSAKVAKRKGTNAAGSGSNKWLIINSVRCPPSSDVTKLTKDVRDLARKLTQADPLHFGLLSCKGVMRVLEPATQRLRSFDMIFRVPDGNSGDSAARFQCLRESLLHGDDTKAAVKTISLSRRVRIAQELAKSISYVHTFNFVHKNIRPESILICSDAGADADPSRWCSTFLVGFENFRSADGGTDLVGDGEWARNLYRHPSRQGENLTEPYKMQHDIYSLGVCLLEIGAWEPFVEYVTGDAEAAAPHARPARLLDECQKASSATRPASTSSRDGALSELPEYCLKDQLVNLARSRLPQMMGDKYTEVVVTCLTCLDEGNDGFGDESEMFDEDGILVGVRFIEAILFRLNEIVV</sequence>
<feature type="domain" description="Protein kinase" evidence="1">
    <location>
        <begin position="185"/>
        <end position="522"/>
    </location>
</feature>
<dbReference type="EMBL" id="JAKJXP020000174">
    <property type="protein sequence ID" value="KAK7740006.1"/>
    <property type="molecule type" value="Genomic_DNA"/>
</dbReference>
<evidence type="ECO:0000313" key="3">
    <source>
        <dbReference type="Proteomes" id="UP001320420"/>
    </source>
</evidence>
<accession>A0AAN9YEG4</accession>
<comment type="caution">
    <text evidence="2">The sequence shown here is derived from an EMBL/GenBank/DDBJ whole genome shotgun (WGS) entry which is preliminary data.</text>
</comment>
<evidence type="ECO:0000313" key="2">
    <source>
        <dbReference type="EMBL" id="KAK7740006.1"/>
    </source>
</evidence>
<reference evidence="2 3" key="1">
    <citation type="submission" date="2024-02" db="EMBL/GenBank/DDBJ databases">
        <title>De novo assembly and annotation of 12 fungi associated with fruit tree decline syndrome in Ontario, Canada.</title>
        <authorList>
            <person name="Sulman M."/>
            <person name="Ellouze W."/>
            <person name="Ilyukhin E."/>
        </authorList>
    </citation>
    <scope>NUCLEOTIDE SEQUENCE [LARGE SCALE GENOMIC DNA]</scope>
    <source>
        <strain evidence="2 3">M11/M66-122</strain>
    </source>
</reference>
<dbReference type="PANTHER" id="PTHR37542">
    <property type="entry name" value="HELO DOMAIN-CONTAINING PROTEIN-RELATED"/>
    <property type="match status" value="1"/>
</dbReference>
<dbReference type="Gene3D" id="1.10.510.10">
    <property type="entry name" value="Transferase(Phosphotransferase) domain 1"/>
    <property type="match status" value="1"/>
</dbReference>
<proteinExistence type="predicted"/>
<dbReference type="GO" id="GO:0005524">
    <property type="term" value="F:ATP binding"/>
    <property type="evidence" value="ECO:0007669"/>
    <property type="project" value="InterPro"/>
</dbReference>